<protein>
    <submittedName>
        <fullName evidence="5">Peptidase S1 domain-containing protein</fullName>
    </submittedName>
</protein>
<dbReference type="PANTHER" id="PTHR24256">
    <property type="entry name" value="TRYPTASE-RELATED"/>
    <property type="match status" value="1"/>
</dbReference>
<dbReference type="Gene3D" id="2.40.10.10">
    <property type="entry name" value="Trypsin-like serine proteases"/>
    <property type="match status" value="1"/>
</dbReference>
<dbReference type="SUPFAM" id="SSF50494">
    <property type="entry name" value="Trypsin-like serine proteases"/>
    <property type="match status" value="1"/>
</dbReference>
<reference evidence="5" key="1">
    <citation type="submission" date="2022-11" db="UniProtKB">
        <authorList>
            <consortium name="WormBaseParasite"/>
        </authorList>
    </citation>
    <scope>IDENTIFICATION</scope>
</reference>
<dbReference type="InterPro" id="IPR033116">
    <property type="entry name" value="TRYPSIN_SER"/>
</dbReference>
<evidence type="ECO:0000256" key="2">
    <source>
        <dbReference type="ARBA" id="ARBA00024195"/>
    </source>
</evidence>
<dbReference type="PROSITE" id="PS00135">
    <property type="entry name" value="TRYPSIN_SER"/>
    <property type="match status" value="1"/>
</dbReference>
<dbReference type="InterPro" id="IPR009003">
    <property type="entry name" value="Peptidase_S1_PA"/>
</dbReference>
<dbReference type="InterPro" id="IPR051487">
    <property type="entry name" value="Ser/Thr_Proteases_Immune/Dev"/>
</dbReference>
<organism evidence="4 5">
    <name type="scientific">Panagrolaimus superbus</name>
    <dbReference type="NCBI Taxonomy" id="310955"/>
    <lineage>
        <taxon>Eukaryota</taxon>
        <taxon>Metazoa</taxon>
        <taxon>Ecdysozoa</taxon>
        <taxon>Nematoda</taxon>
        <taxon>Chromadorea</taxon>
        <taxon>Rhabditida</taxon>
        <taxon>Tylenchina</taxon>
        <taxon>Panagrolaimomorpha</taxon>
        <taxon>Panagrolaimoidea</taxon>
        <taxon>Panagrolaimidae</taxon>
        <taxon>Panagrolaimus</taxon>
    </lineage>
</organism>
<keyword evidence="4" id="KW-1185">Reference proteome</keyword>
<dbReference type="GO" id="GO:0006508">
    <property type="term" value="P:proteolysis"/>
    <property type="evidence" value="ECO:0007669"/>
    <property type="project" value="InterPro"/>
</dbReference>
<accession>A0A914YNR5</accession>
<evidence type="ECO:0000259" key="3">
    <source>
        <dbReference type="Pfam" id="PF00089"/>
    </source>
</evidence>
<dbReference type="AlphaFoldDB" id="A0A914YNR5"/>
<dbReference type="InterPro" id="IPR001254">
    <property type="entry name" value="Trypsin_dom"/>
</dbReference>
<dbReference type="InterPro" id="IPR043504">
    <property type="entry name" value="Peptidase_S1_PA_chymotrypsin"/>
</dbReference>
<evidence type="ECO:0000313" key="4">
    <source>
        <dbReference type="Proteomes" id="UP000887577"/>
    </source>
</evidence>
<comment type="similarity">
    <text evidence="2">Belongs to the peptidase S1 family. CLIP subfamily.</text>
</comment>
<dbReference type="Pfam" id="PF00089">
    <property type="entry name" value="Trypsin"/>
    <property type="match status" value="1"/>
</dbReference>
<dbReference type="WBParaSite" id="PSU_v2.g18994.t1">
    <property type="protein sequence ID" value="PSU_v2.g18994.t1"/>
    <property type="gene ID" value="PSU_v2.g18994"/>
</dbReference>
<dbReference type="GO" id="GO:0004252">
    <property type="term" value="F:serine-type endopeptidase activity"/>
    <property type="evidence" value="ECO:0007669"/>
    <property type="project" value="InterPro"/>
</dbReference>
<evidence type="ECO:0000256" key="1">
    <source>
        <dbReference type="ARBA" id="ARBA00023157"/>
    </source>
</evidence>
<name>A0A914YNR5_9BILA</name>
<proteinExistence type="inferred from homology"/>
<feature type="domain" description="Peptidase S1" evidence="3">
    <location>
        <begin position="18"/>
        <end position="84"/>
    </location>
</feature>
<evidence type="ECO:0000313" key="5">
    <source>
        <dbReference type="WBParaSite" id="PSU_v2.g18994.t1"/>
    </source>
</evidence>
<dbReference type="Proteomes" id="UP000887577">
    <property type="component" value="Unplaced"/>
</dbReference>
<sequence length="95" mass="10597">MLNTGVRCLPKVLPIDPKTEICAGKGMHAVYHGDSGGPLMEIYKKRFYQVGITSWGTPSEDDEINDHSDFEDIFTLVPAYCDWIAETTNGEVKCE</sequence>
<keyword evidence="1" id="KW-1015">Disulfide bond</keyword>